<gene>
    <name evidence="3" type="ORF">BCF50_0650</name>
    <name evidence="2" type="ORF">EGI05_04595</name>
</gene>
<protein>
    <recommendedName>
        <fullName evidence="6">C1q domain-containing protein</fullName>
    </recommendedName>
</protein>
<sequence length="252" mass="27177">MKSKLLSVFLGLIMIMNHAQIVIGSSNASPAAALKLDSNNKALRIPNLSITSRTDATNPISSPATGVMLYNINSSITNDITKGVGYWGSDNQYHSQATPTSADEIVSTSQIPSLIFSAAIGQKPITASGSAAGGSWTRLSLITSEILFDKYAAWDSTTNQYKTPSTGIYMLEFITDMSNTGNNGGTSTHRILKAAALMVSASGRDSVINNRMYTTLITTQNLTLNDLLAFEYIYTANNYRIQSGTLNIYKYQ</sequence>
<dbReference type="AlphaFoldDB" id="A0A3N0W541"/>
<comment type="caution">
    <text evidence="2">The sequence shown here is derived from an EMBL/GenBank/DDBJ whole genome shotgun (WGS) entry which is preliminary data.</text>
</comment>
<evidence type="ECO:0000313" key="5">
    <source>
        <dbReference type="Proteomes" id="UP000295709"/>
    </source>
</evidence>
<dbReference type="RefSeq" id="WP_123261871.1">
    <property type="nucleotide sequence ID" value="NZ_RJTX01000001.1"/>
</dbReference>
<dbReference type="Proteomes" id="UP000269375">
    <property type="component" value="Unassembled WGS sequence"/>
</dbReference>
<dbReference type="EMBL" id="RJTX01000001">
    <property type="protein sequence ID" value="ROI00168.1"/>
    <property type="molecule type" value="Genomic_DNA"/>
</dbReference>
<evidence type="ECO:0000256" key="1">
    <source>
        <dbReference type="SAM" id="SignalP"/>
    </source>
</evidence>
<dbReference type="OrthoDB" id="1254670at2"/>
<reference evidence="4" key="1">
    <citation type="submission" date="2018-11" db="EMBL/GenBank/DDBJ databases">
        <title>Proposal to divide the Flavobacteriaceae and reorganize its genera based on Amino Acid Identity values calculated from whole genome sequences.</title>
        <authorList>
            <person name="Nicholson A.C."/>
            <person name="Gulvik C.A."/>
            <person name="Whitney A.M."/>
            <person name="Humrighouse B.W."/>
            <person name="Bell M."/>
            <person name="Holmes B."/>
            <person name="Steigerwalt A."/>
            <person name="Villarma A."/>
            <person name="Sheth M."/>
            <person name="Batra D."/>
            <person name="Pryor J."/>
            <person name="Bernardet J.-F."/>
            <person name="Hugo C."/>
            <person name="Kampfer P."/>
            <person name="Newman J."/>
            <person name="Mcquiston J.R."/>
        </authorList>
    </citation>
    <scope>NUCLEOTIDE SEQUENCE [LARGE SCALE GENOMIC DNA]</scope>
    <source>
        <strain evidence="4">DSM 15235</strain>
    </source>
</reference>
<keyword evidence="5" id="KW-1185">Reference proteome</keyword>
<dbReference type="Proteomes" id="UP000295709">
    <property type="component" value="Unassembled WGS sequence"/>
</dbReference>
<evidence type="ECO:0000313" key="4">
    <source>
        <dbReference type="Proteomes" id="UP000269375"/>
    </source>
</evidence>
<evidence type="ECO:0008006" key="6">
    <source>
        <dbReference type="Google" id="ProtNLM"/>
    </source>
</evidence>
<feature type="chain" id="PRO_5018080330" description="C1q domain-containing protein" evidence="1">
    <location>
        <begin position="20"/>
        <end position="252"/>
    </location>
</feature>
<accession>A0A3N0W541</accession>
<dbReference type="EMBL" id="SOQW01000001">
    <property type="protein sequence ID" value="TDX94879.1"/>
    <property type="molecule type" value="Genomic_DNA"/>
</dbReference>
<organism evidence="2 4">
    <name type="scientific">Chryseobacterium daecheongense</name>
    <dbReference type="NCBI Taxonomy" id="192389"/>
    <lineage>
        <taxon>Bacteria</taxon>
        <taxon>Pseudomonadati</taxon>
        <taxon>Bacteroidota</taxon>
        <taxon>Flavobacteriia</taxon>
        <taxon>Flavobacteriales</taxon>
        <taxon>Weeksellaceae</taxon>
        <taxon>Chryseobacterium group</taxon>
        <taxon>Chryseobacterium</taxon>
    </lineage>
</organism>
<feature type="signal peptide" evidence="1">
    <location>
        <begin position="1"/>
        <end position="19"/>
    </location>
</feature>
<reference evidence="3 5" key="2">
    <citation type="submission" date="2019-03" db="EMBL/GenBank/DDBJ databases">
        <title>Genomic Encyclopedia of Archaeal and Bacterial Type Strains, Phase II (KMG-II): from individual species to whole genera.</title>
        <authorList>
            <person name="Goeker M."/>
        </authorList>
    </citation>
    <scope>NUCLEOTIDE SEQUENCE [LARGE SCALE GENOMIC DNA]</scope>
    <source>
        <strain evidence="3 5">DSM 15235</strain>
    </source>
</reference>
<name>A0A3N0W541_9FLAO</name>
<evidence type="ECO:0000313" key="3">
    <source>
        <dbReference type="EMBL" id="TDX94879.1"/>
    </source>
</evidence>
<proteinExistence type="predicted"/>
<evidence type="ECO:0000313" key="2">
    <source>
        <dbReference type="EMBL" id="ROI00168.1"/>
    </source>
</evidence>
<keyword evidence="1" id="KW-0732">Signal</keyword>